<evidence type="ECO:0000313" key="1">
    <source>
        <dbReference type="EMBL" id="QKE93467.1"/>
    </source>
</evidence>
<keyword evidence="2" id="KW-1185">Reference proteome</keyword>
<dbReference type="EMBL" id="CP053710">
    <property type="protein sequence ID" value="QKE93467.1"/>
    <property type="molecule type" value="Genomic_DNA"/>
</dbReference>
<proteinExistence type="predicted"/>
<reference evidence="1 2" key="1">
    <citation type="journal article" date="2014" name="World J. Microbiol. Biotechnol.">
        <title>Biodiversity and physiological characteristics of Antarctic and Arctic lichens-associated bacteria.</title>
        <authorList>
            <person name="Lee Y.M."/>
            <person name="Kim E.H."/>
            <person name="Lee H.K."/>
            <person name="Hong S.G."/>
        </authorList>
    </citation>
    <scope>NUCLEOTIDE SEQUENCE [LARGE SCALE GENOMIC DNA]</scope>
    <source>
        <strain evidence="1 2">PAMC 26569</strain>
        <plasmid evidence="1">unnamed2</plasmid>
    </source>
</reference>
<dbReference type="RefSeq" id="WP_171837141.1">
    <property type="nucleotide sequence ID" value="NZ_CP053710.1"/>
</dbReference>
<keyword evidence="1" id="KW-0614">Plasmid</keyword>
<protein>
    <submittedName>
        <fullName evidence="1">Uncharacterized protein</fullName>
    </submittedName>
</protein>
<dbReference type="Proteomes" id="UP000500767">
    <property type="component" value="Plasmid unnamed2"/>
</dbReference>
<gene>
    <name evidence="1" type="ORF">HN018_25165</name>
</gene>
<evidence type="ECO:0000313" key="2">
    <source>
        <dbReference type="Proteomes" id="UP000500767"/>
    </source>
</evidence>
<dbReference type="AlphaFoldDB" id="A0A6M8HZ14"/>
<name>A0A6M8HZ14_9PROT</name>
<dbReference type="KEGG" id="lck:HN018_25165"/>
<geneLocation type="plasmid" evidence="1 2">
    <name>unnamed2</name>
</geneLocation>
<sequence length="78" mass="8292">MRRSRPSNVIVLPVHEKPLAVLCEAVADLAAHELPAVTASLAGLARTAHAAGQMSDFYDRIKGAYAALERVLRAGGRI</sequence>
<organism evidence="1 2">
    <name type="scientific">Lichenicola cladoniae</name>
    <dbReference type="NCBI Taxonomy" id="1484109"/>
    <lineage>
        <taxon>Bacteria</taxon>
        <taxon>Pseudomonadati</taxon>
        <taxon>Pseudomonadota</taxon>
        <taxon>Alphaproteobacteria</taxon>
        <taxon>Acetobacterales</taxon>
        <taxon>Acetobacteraceae</taxon>
        <taxon>Lichenicola</taxon>
    </lineage>
</organism>
<accession>A0A6M8HZ14</accession>